<evidence type="ECO:0000313" key="2">
    <source>
        <dbReference type="EMBL" id="EMG25780.1"/>
    </source>
</evidence>
<organism evidence="2 3">
    <name type="scientific">Streptococcus parauberis KRS-02083</name>
    <dbReference type="NCBI Taxonomy" id="1207545"/>
    <lineage>
        <taxon>Bacteria</taxon>
        <taxon>Bacillati</taxon>
        <taxon>Bacillota</taxon>
        <taxon>Bacilli</taxon>
        <taxon>Lactobacillales</taxon>
        <taxon>Streptococcaceae</taxon>
        <taxon>Streptococcus</taxon>
    </lineage>
</organism>
<evidence type="ECO:0000313" key="3">
    <source>
        <dbReference type="Proteomes" id="UP000011769"/>
    </source>
</evidence>
<name>A0ABP2SZH6_9STRE</name>
<dbReference type="Proteomes" id="UP000011769">
    <property type="component" value="Unassembled WGS sequence"/>
</dbReference>
<dbReference type="EMBL" id="ALYM01000003">
    <property type="protein sequence ID" value="EMG25780.1"/>
    <property type="molecule type" value="Genomic_DNA"/>
</dbReference>
<accession>A0ABP2SZH6</accession>
<feature type="compositionally biased region" description="Basic and acidic residues" evidence="1">
    <location>
        <begin position="106"/>
        <end position="120"/>
    </location>
</feature>
<keyword evidence="3" id="KW-1185">Reference proteome</keyword>
<proteinExistence type="predicted"/>
<reference evidence="2 3" key="1">
    <citation type="journal article" date="2013" name="PLoS ONE">
        <title>Comparative Genomic Characterization of Three Streptococcus parauberis Strains in Fish Pathogen, as Assessed by Wide-Genome Analyses.</title>
        <authorList>
            <person name="Nho S.W."/>
            <person name="Hikima J."/>
            <person name="Park S.B."/>
            <person name="Jang H.B."/>
            <person name="Cha I.S."/>
            <person name="Yasuike M."/>
            <person name="Nakamura Y."/>
            <person name="Fujiwara A."/>
            <person name="Sano M."/>
            <person name="Kanai K."/>
            <person name="Kondo H."/>
            <person name="Hirono I."/>
            <person name="Takeyama H."/>
            <person name="Aoki T."/>
            <person name="Jung T.S."/>
        </authorList>
    </citation>
    <scope>NUCLEOTIDE SEQUENCE [LARGE SCALE GENOMIC DNA]</scope>
    <source>
        <strain evidence="2 3">KRS-02083</strain>
    </source>
</reference>
<comment type="caution">
    <text evidence="2">The sequence shown here is derived from an EMBL/GenBank/DDBJ whole genome shotgun (WGS) entry which is preliminary data.</text>
</comment>
<feature type="region of interest" description="Disordered" evidence="1">
    <location>
        <begin position="106"/>
        <end position="129"/>
    </location>
</feature>
<dbReference type="Pfam" id="PF06896">
    <property type="entry name" value="Phage_TAC_3"/>
    <property type="match status" value="1"/>
</dbReference>
<dbReference type="RefSeq" id="WP_003108390.1">
    <property type="nucleotide sequence ID" value="NZ_ALYM01000003.1"/>
</dbReference>
<dbReference type="InterPro" id="IPR009681">
    <property type="entry name" value="Phage_TAC_Siphoviridae"/>
</dbReference>
<evidence type="ECO:0000256" key="1">
    <source>
        <dbReference type="SAM" id="MobiDB-lite"/>
    </source>
</evidence>
<protein>
    <submittedName>
        <fullName evidence="2">Tail component protein</fullName>
    </submittedName>
</protein>
<sequence>MKVTTIKIPELSKKAYPVLTSNRNIMRMNKYQLAIVNKEAEIEGSEDFSDSIELNLFAVESTLSFIRSILDLDDETYELLLDVDANRTQEIAQKLTSYLMGMTDEDIKKIEESRDEDPKDQTSGNESTI</sequence>
<gene>
    <name evidence="2" type="ORF">SPJ1_1191</name>
</gene>